<name>A0A6I3XIY6_9BURK</name>
<comment type="caution">
    <text evidence="2">The sequence shown here is derived from an EMBL/GenBank/DDBJ whole genome shotgun (WGS) entry which is preliminary data.</text>
</comment>
<proteinExistence type="predicted"/>
<accession>A0A6I3XIY6</accession>
<feature type="chain" id="PRO_5026319883" description="DUF5666 domain-containing protein" evidence="1">
    <location>
        <begin position="24"/>
        <end position="141"/>
    </location>
</feature>
<evidence type="ECO:0008006" key="4">
    <source>
        <dbReference type="Google" id="ProtNLM"/>
    </source>
</evidence>
<evidence type="ECO:0000256" key="1">
    <source>
        <dbReference type="SAM" id="SignalP"/>
    </source>
</evidence>
<organism evidence="2 3">
    <name type="scientific">Pseudoduganella dura</name>
    <dbReference type="NCBI Taxonomy" id="321982"/>
    <lineage>
        <taxon>Bacteria</taxon>
        <taxon>Pseudomonadati</taxon>
        <taxon>Pseudomonadota</taxon>
        <taxon>Betaproteobacteria</taxon>
        <taxon>Burkholderiales</taxon>
        <taxon>Oxalobacteraceae</taxon>
        <taxon>Telluria group</taxon>
        <taxon>Pseudoduganella</taxon>
    </lineage>
</organism>
<sequence>MPLLLLAAAAAACLLVSPPAARAHHAFAAEFDAKQPIDLKGKITKARWVNPHSWLYFDVTGPDGTVTNWGVEFGAPNSLSNKGLKKSDLKVGDEVHVRGYRSKNGQPFGYSVFVTLADGRTIQTGGAQDAPTAATAETARQ</sequence>
<dbReference type="InterPro" id="IPR046150">
    <property type="entry name" value="DUF6152"/>
</dbReference>
<evidence type="ECO:0000313" key="2">
    <source>
        <dbReference type="EMBL" id="MUI15486.1"/>
    </source>
</evidence>
<reference evidence="2 3" key="1">
    <citation type="submission" date="2019-11" db="EMBL/GenBank/DDBJ databases">
        <title>Draft Genome Sequences of Six Type Strains of the Genus Massilia.</title>
        <authorList>
            <person name="Miess H."/>
            <person name="Frediansyah A."/>
            <person name="Goeker M."/>
            <person name="Gross H."/>
        </authorList>
    </citation>
    <scope>NUCLEOTIDE SEQUENCE [LARGE SCALE GENOMIC DNA]</scope>
    <source>
        <strain evidence="2 3">DSM 17513</strain>
    </source>
</reference>
<evidence type="ECO:0000313" key="3">
    <source>
        <dbReference type="Proteomes" id="UP000431684"/>
    </source>
</evidence>
<dbReference type="OrthoDB" id="513141at2"/>
<dbReference type="Pfam" id="PF19649">
    <property type="entry name" value="DUF6152"/>
    <property type="match status" value="1"/>
</dbReference>
<dbReference type="EMBL" id="WNWM01000002">
    <property type="protein sequence ID" value="MUI15486.1"/>
    <property type="molecule type" value="Genomic_DNA"/>
</dbReference>
<feature type="signal peptide" evidence="1">
    <location>
        <begin position="1"/>
        <end position="23"/>
    </location>
</feature>
<keyword evidence="1" id="KW-0732">Signal</keyword>
<gene>
    <name evidence="2" type="ORF">GJV26_23960</name>
</gene>
<protein>
    <recommendedName>
        <fullName evidence="4">DUF5666 domain-containing protein</fullName>
    </recommendedName>
</protein>
<keyword evidence="3" id="KW-1185">Reference proteome</keyword>
<dbReference type="AlphaFoldDB" id="A0A6I3XIY6"/>
<dbReference type="Proteomes" id="UP000431684">
    <property type="component" value="Unassembled WGS sequence"/>
</dbReference>